<name>A0A964WUC5_9HYPH</name>
<dbReference type="InterPro" id="IPR027417">
    <property type="entry name" value="P-loop_NTPase"/>
</dbReference>
<dbReference type="EMBL" id="SPKJ01000052">
    <property type="protein sequence ID" value="MYZ48889.1"/>
    <property type="molecule type" value="Genomic_DNA"/>
</dbReference>
<gene>
    <name evidence="2" type="ORF">E4O86_14330</name>
</gene>
<keyword evidence="3" id="KW-1185">Reference proteome</keyword>
<dbReference type="InterPro" id="IPR011990">
    <property type="entry name" value="TPR-like_helical_dom_sf"/>
</dbReference>
<dbReference type="SUPFAM" id="SSF52540">
    <property type="entry name" value="P-loop containing nucleoside triphosphate hydrolases"/>
    <property type="match status" value="1"/>
</dbReference>
<dbReference type="Gene3D" id="3.40.50.300">
    <property type="entry name" value="P-loop containing nucleotide triphosphate hydrolases"/>
    <property type="match status" value="1"/>
</dbReference>
<evidence type="ECO:0000313" key="2">
    <source>
        <dbReference type="EMBL" id="MYZ48889.1"/>
    </source>
</evidence>
<evidence type="ECO:0000256" key="1">
    <source>
        <dbReference type="SAM" id="MobiDB-lite"/>
    </source>
</evidence>
<protein>
    <recommendedName>
        <fullName evidence="4">Tetratricopeptide repeat protein</fullName>
    </recommendedName>
</protein>
<sequence>MRLLVYGLQNSGATLFTLFAGQRPGSLVIPDLWTMYCAPRIDGPADACVKATVTTAFPLARHQERFRPDRTILVVRRPEDNYASLRRKRFRHHDGTMEEKFERADALYAEPGPFDAVLRFEDFVADPAAAATMLERLGWSLPEEAARFPRTLHRMEQDLWRAAPALYDAIEWGTGNARVAPLAGLQLTRSENPEARAFASRHAPALAEAYRSDPPAGPAAVETFDATQSEADFFRSEMHAGRLAGLFNDALSDGALDDARILLDDLRALAPDSSVYWTAALRFDEGTSGAGHAARDLGRRLAVSGDPKLQLVLAAHHLRRRELDAARRLVEAALSAEPASLEGRLLAARLDLASGNAIGAEGHARAALAAEPRSIQANLCLADALAKLGRTEEAEETYRFCLALSPDLRPARRGLAALNSGAGKEAAPGPEQKRGRLAPPPDQKG</sequence>
<accession>A0A964WUC5</accession>
<comment type="caution">
    <text evidence="2">The sequence shown here is derived from an EMBL/GenBank/DDBJ whole genome shotgun (WGS) entry which is preliminary data.</text>
</comment>
<dbReference type="Gene3D" id="1.25.40.10">
    <property type="entry name" value="Tetratricopeptide repeat domain"/>
    <property type="match status" value="1"/>
</dbReference>
<feature type="region of interest" description="Disordered" evidence="1">
    <location>
        <begin position="415"/>
        <end position="445"/>
    </location>
</feature>
<dbReference type="Proteomes" id="UP000773614">
    <property type="component" value="Unassembled WGS sequence"/>
</dbReference>
<dbReference type="OrthoDB" id="8451316at2"/>
<evidence type="ECO:0000313" key="3">
    <source>
        <dbReference type="Proteomes" id="UP000773614"/>
    </source>
</evidence>
<organism evidence="2 3">
    <name type="scientific">Propylenella binzhouense</name>
    <dbReference type="NCBI Taxonomy" id="2555902"/>
    <lineage>
        <taxon>Bacteria</taxon>
        <taxon>Pseudomonadati</taxon>
        <taxon>Pseudomonadota</taxon>
        <taxon>Alphaproteobacteria</taxon>
        <taxon>Hyphomicrobiales</taxon>
        <taxon>Propylenellaceae</taxon>
        <taxon>Propylenella</taxon>
    </lineage>
</organism>
<reference evidence="2" key="1">
    <citation type="submission" date="2019-03" db="EMBL/GenBank/DDBJ databases">
        <title>Afifella sp. nov., isolated from activated sludge.</title>
        <authorList>
            <person name="Li Q."/>
            <person name="Liu Y."/>
        </authorList>
    </citation>
    <scope>NUCLEOTIDE SEQUENCE</scope>
    <source>
        <strain evidence="2">L72</strain>
    </source>
</reference>
<dbReference type="SUPFAM" id="SSF48452">
    <property type="entry name" value="TPR-like"/>
    <property type="match status" value="1"/>
</dbReference>
<proteinExistence type="predicted"/>
<dbReference type="RefSeq" id="WP_161141236.1">
    <property type="nucleotide sequence ID" value="NZ_SPKJ01000052.1"/>
</dbReference>
<evidence type="ECO:0008006" key="4">
    <source>
        <dbReference type="Google" id="ProtNLM"/>
    </source>
</evidence>
<dbReference type="AlphaFoldDB" id="A0A964WUC5"/>